<organism evidence="1 2">
    <name type="scientific">Brevibacterium aurantiacum</name>
    <dbReference type="NCBI Taxonomy" id="273384"/>
    <lineage>
        <taxon>Bacteria</taxon>
        <taxon>Bacillati</taxon>
        <taxon>Actinomycetota</taxon>
        <taxon>Actinomycetes</taxon>
        <taxon>Micrococcales</taxon>
        <taxon>Brevibacteriaceae</taxon>
        <taxon>Brevibacterium</taxon>
    </lineage>
</organism>
<dbReference type="Pfam" id="PF09952">
    <property type="entry name" value="AbiEi_2"/>
    <property type="match status" value="1"/>
</dbReference>
<proteinExistence type="predicted"/>
<sequence>MDSSGNASLRGEGLVIEIAGQRNGDSAQQAATTAPFTRAGLPVTFSLLAAHEHFGSTPTQRALADSSGASLGTVNRVIRALRERTPPVLEGKRNELLRRSALEHEWISAYSAMQHTVWPEERFTSDIWKKPSDLLDVSLPPAALFGSEIAAARLGAPIRPASVLIHLGGNASDRRELIRQGRLRKDERGMIRIRPAIWSHPPVPSLDQTAPRLLVRADLLLEDDPRIDEIRTQFFGDDR</sequence>
<dbReference type="InterPro" id="IPR019238">
    <property type="entry name" value="AbiEi_2"/>
</dbReference>
<accession>A0A2H1JLW5</accession>
<evidence type="ECO:0000313" key="1">
    <source>
        <dbReference type="EMBL" id="SMX88457.1"/>
    </source>
</evidence>
<gene>
    <name evidence="1" type="ORF">BAURA63_02419</name>
</gene>
<dbReference type="EMBL" id="FXYZ01000009">
    <property type="protein sequence ID" value="SMX88457.1"/>
    <property type="molecule type" value="Genomic_DNA"/>
</dbReference>
<name>A0A2H1JLW5_BREAU</name>
<evidence type="ECO:0000313" key="2">
    <source>
        <dbReference type="Proteomes" id="UP000234327"/>
    </source>
</evidence>
<dbReference type="AlphaFoldDB" id="A0A2H1JLW5"/>
<reference evidence="1 2" key="1">
    <citation type="submission" date="2017-03" db="EMBL/GenBank/DDBJ databases">
        <authorList>
            <person name="Afonso C.L."/>
            <person name="Miller P.J."/>
            <person name="Scott M.A."/>
            <person name="Spackman E."/>
            <person name="Goraichik I."/>
            <person name="Dimitrov K.M."/>
            <person name="Suarez D.L."/>
            <person name="Swayne D.E."/>
        </authorList>
    </citation>
    <scope>NUCLEOTIDE SEQUENCE [LARGE SCALE GENOMIC DNA]</scope>
    <source>
        <strain evidence="2">6(3)</strain>
    </source>
</reference>
<protein>
    <submittedName>
        <fullName evidence="1">Transcriptional regulator, AbiEi antitoxin, Type IV TA system</fullName>
    </submittedName>
</protein>
<dbReference type="Proteomes" id="UP000234327">
    <property type="component" value="Unassembled WGS sequence"/>
</dbReference>